<reference evidence="2" key="1">
    <citation type="submission" date="2021-02" db="EMBL/GenBank/DDBJ databases">
        <authorList>
            <person name="Dougan E. K."/>
            <person name="Rhodes N."/>
            <person name="Thang M."/>
            <person name="Chan C."/>
        </authorList>
    </citation>
    <scope>NUCLEOTIDE SEQUENCE</scope>
</reference>
<dbReference type="EMBL" id="CAJNJA010042797">
    <property type="protein sequence ID" value="CAE7787404.1"/>
    <property type="molecule type" value="Genomic_DNA"/>
</dbReference>
<feature type="compositionally biased region" description="Basic and acidic residues" evidence="1">
    <location>
        <begin position="153"/>
        <end position="163"/>
    </location>
</feature>
<feature type="region of interest" description="Disordered" evidence="1">
    <location>
        <begin position="79"/>
        <end position="117"/>
    </location>
</feature>
<evidence type="ECO:0000313" key="3">
    <source>
        <dbReference type="Proteomes" id="UP000601435"/>
    </source>
</evidence>
<dbReference type="AlphaFoldDB" id="A0A812YKX4"/>
<protein>
    <submittedName>
        <fullName evidence="2">Uncharacterized protein</fullName>
    </submittedName>
</protein>
<accession>A0A812YKX4</accession>
<comment type="caution">
    <text evidence="2">The sequence shown here is derived from an EMBL/GenBank/DDBJ whole genome shotgun (WGS) entry which is preliminary data.</text>
</comment>
<evidence type="ECO:0000256" key="1">
    <source>
        <dbReference type="SAM" id="MobiDB-lite"/>
    </source>
</evidence>
<organism evidence="2 3">
    <name type="scientific">Symbiodinium necroappetens</name>
    <dbReference type="NCBI Taxonomy" id="1628268"/>
    <lineage>
        <taxon>Eukaryota</taxon>
        <taxon>Sar</taxon>
        <taxon>Alveolata</taxon>
        <taxon>Dinophyceae</taxon>
        <taxon>Suessiales</taxon>
        <taxon>Symbiodiniaceae</taxon>
        <taxon>Symbiodinium</taxon>
    </lineage>
</organism>
<keyword evidence="3" id="KW-1185">Reference proteome</keyword>
<sequence>AVPTTRGQAPASVLQPPRGPSSHLSAAPDCRAVCTGPTTTRHAPLFSSSAAPSCTSGLAPDAECYGATLHFNVRRSSHHRPTALRCAPGPADIARSLSGRSRRGLRDHGPVGGSKQFPIPLHCAARCPEAGANHQGAQSGSLRKEKHVSPRGIRQDSRPRCRE</sequence>
<feature type="region of interest" description="Disordered" evidence="1">
    <location>
        <begin position="1"/>
        <end position="26"/>
    </location>
</feature>
<dbReference type="Proteomes" id="UP000601435">
    <property type="component" value="Unassembled WGS sequence"/>
</dbReference>
<proteinExistence type="predicted"/>
<evidence type="ECO:0000313" key="2">
    <source>
        <dbReference type="EMBL" id="CAE7787404.1"/>
    </source>
</evidence>
<gene>
    <name evidence="2" type="ORF">SNEC2469_LOCUS23109</name>
</gene>
<feature type="non-terminal residue" evidence="2">
    <location>
        <position position="163"/>
    </location>
</feature>
<name>A0A812YKX4_9DINO</name>
<feature type="region of interest" description="Disordered" evidence="1">
    <location>
        <begin position="130"/>
        <end position="163"/>
    </location>
</feature>
<feature type="non-terminal residue" evidence="2">
    <location>
        <position position="1"/>
    </location>
</feature>